<evidence type="ECO:0000313" key="9">
    <source>
        <dbReference type="Proteomes" id="UP000010482"/>
    </source>
</evidence>
<reference evidence="8" key="1">
    <citation type="submission" date="2012-04" db="EMBL/GenBank/DDBJ databases">
        <title>Finished genome of Dactylococcopsis salina PCC 8305.</title>
        <authorList>
            <consortium name="US DOE Joint Genome Institute"/>
            <person name="Gugger M."/>
            <person name="Coursin T."/>
            <person name="Rippka R."/>
            <person name="Tandeau De Marsac N."/>
            <person name="Huntemann M."/>
            <person name="Wei C.-L."/>
            <person name="Han J."/>
            <person name="Detter J.C."/>
            <person name="Han C."/>
            <person name="Tapia R."/>
            <person name="Daligault H."/>
            <person name="Chen A."/>
            <person name="Krypides N."/>
            <person name="Mavromatis K."/>
            <person name="Markowitz V."/>
            <person name="Szeto E."/>
            <person name="Ivanova N."/>
            <person name="Ovchinnikova G."/>
            <person name="Pagani I."/>
            <person name="Pati A."/>
            <person name="Goodwin L."/>
            <person name="Peters L."/>
            <person name="Pitluck S."/>
            <person name="Woyke T."/>
            <person name="Kerfeld C."/>
        </authorList>
    </citation>
    <scope>NUCLEOTIDE SEQUENCE [LARGE SCALE GENOMIC DNA]</scope>
    <source>
        <strain evidence="8">PCC 8305</strain>
    </source>
</reference>
<name>K9YR05_DACS8</name>
<evidence type="ECO:0000259" key="7">
    <source>
        <dbReference type="SMART" id="SM01204"/>
    </source>
</evidence>
<evidence type="ECO:0000256" key="2">
    <source>
        <dbReference type="ARBA" id="ARBA00022475"/>
    </source>
</evidence>
<sequence length="418" mass="45121">MTEQIQWVNAISTRLSLESAISEVTDRIKKQLSGSPDLGFLFISSAYASEYPRLLPLIQEKLPISVLIGSGGGGIIGIDEENQAQEIEGNPALSLTVAHLPGVNVQGFHISAEEIPDLDSGAKAWTNLTGVSPEQEPDFILLADPFFSKVNDLLEGLDFAYPQGKKVGGLASAMAMGMQTGLFYQNGTENTELLRGGMVGVALSGNIKVDTIVAQGCRPVGPQFQITKGERNVLAEVAMVGENGAEAGKPPLQALRELMNELSPDDQQLAQDSLFLGIARSEFKLELQEGDFLIRNLLGIDPKVGAIAVGDKLRPGQRIQFHLRDGNTSAEDLEVLLEKYQREEKNNSAVGALLFSCLGRGKELYGKPNFDSELFRRYVGEIPLGGFFCNGEIGPVGSETFLHGYTSSFAIFRPTAMT</sequence>
<proteinExistence type="predicted"/>
<keyword evidence="4" id="KW-1133">Transmembrane helix</keyword>
<dbReference type="InterPro" id="IPR019494">
    <property type="entry name" value="FIST_C"/>
</dbReference>
<dbReference type="PIRSF" id="PIRSF018953">
    <property type="entry name" value="UCP018953"/>
    <property type="match status" value="1"/>
</dbReference>
<comment type="subcellular location">
    <subcellularLocation>
        <location evidence="1">Cell membrane</location>
        <topology evidence="1">Multi-pass membrane protein</topology>
    </subcellularLocation>
</comment>
<protein>
    <submittedName>
        <fullName evidence="8">Uncharacterized protein</fullName>
    </submittedName>
</protein>
<keyword evidence="2" id="KW-1003">Cell membrane</keyword>
<dbReference type="EMBL" id="CP003944">
    <property type="protein sequence ID" value="AFZ48902.1"/>
    <property type="molecule type" value="Genomic_DNA"/>
</dbReference>
<dbReference type="STRING" id="13035.Dacsa_0083"/>
<dbReference type="PANTHER" id="PTHR14939:SF5">
    <property type="entry name" value="F-BOX ONLY PROTEIN 22"/>
    <property type="match status" value="1"/>
</dbReference>
<organism evidence="8 9">
    <name type="scientific">Dactylococcopsis salina (strain PCC 8305)</name>
    <name type="common">Myxobactron salinum</name>
    <dbReference type="NCBI Taxonomy" id="13035"/>
    <lineage>
        <taxon>Bacteria</taxon>
        <taxon>Bacillati</taxon>
        <taxon>Cyanobacteriota</taxon>
        <taxon>Cyanophyceae</taxon>
        <taxon>Nodosilineales</taxon>
        <taxon>Cymatolegaceae</taxon>
        <taxon>Dactylococcopsis</taxon>
    </lineage>
</organism>
<accession>K9YR05</accession>
<evidence type="ECO:0000256" key="3">
    <source>
        <dbReference type="ARBA" id="ARBA00022692"/>
    </source>
</evidence>
<evidence type="ECO:0000256" key="1">
    <source>
        <dbReference type="ARBA" id="ARBA00004651"/>
    </source>
</evidence>
<keyword evidence="3" id="KW-0812">Transmembrane</keyword>
<keyword evidence="5" id="KW-0472">Membrane</keyword>
<evidence type="ECO:0000259" key="6">
    <source>
        <dbReference type="SMART" id="SM00897"/>
    </source>
</evidence>
<dbReference type="GO" id="GO:0005886">
    <property type="term" value="C:plasma membrane"/>
    <property type="evidence" value="ECO:0007669"/>
    <property type="project" value="UniProtKB-SubCell"/>
</dbReference>
<dbReference type="RefSeq" id="WP_015227915.1">
    <property type="nucleotide sequence ID" value="NC_019780.1"/>
</dbReference>
<dbReference type="SMART" id="SM01204">
    <property type="entry name" value="FIST_C"/>
    <property type="match status" value="1"/>
</dbReference>
<gene>
    <name evidence="8" type="ORF">Dacsa_0083</name>
</gene>
<keyword evidence="9" id="KW-1185">Reference proteome</keyword>
<dbReference type="Pfam" id="PF08495">
    <property type="entry name" value="FIST"/>
    <property type="match status" value="1"/>
</dbReference>
<dbReference type="PANTHER" id="PTHR14939">
    <property type="entry name" value="F-BOX ONLY PROTEIN 22"/>
    <property type="match status" value="1"/>
</dbReference>
<feature type="domain" description="FIST C-domain" evidence="7">
    <location>
        <begin position="251"/>
        <end position="396"/>
    </location>
</feature>
<dbReference type="Pfam" id="PF10442">
    <property type="entry name" value="FIST_C"/>
    <property type="match status" value="1"/>
</dbReference>
<dbReference type="Proteomes" id="UP000010482">
    <property type="component" value="Chromosome"/>
</dbReference>
<evidence type="ECO:0000256" key="5">
    <source>
        <dbReference type="ARBA" id="ARBA00023136"/>
    </source>
</evidence>
<dbReference type="OrthoDB" id="9770435at2"/>
<dbReference type="PATRIC" id="fig|13035.3.peg.91"/>
<dbReference type="InterPro" id="IPR013702">
    <property type="entry name" value="FIST_domain_N"/>
</dbReference>
<dbReference type="KEGG" id="dsl:Dacsa_0083"/>
<dbReference type="HOGENOM" id="CLU_055814_0_0_3"/>
<evidence type="ECO:0000313" key="8">
    <source>
        <dbReference type="EMBL" id="AFZ48902.1"/>
    </source>
</evidence>
<dbReference type="InterPro" id="IPR016741">
    <property type="entry name" value="UCP018953"/>
</dbReference>
<feature type="domain" description="FIST" evidence="6">
    <location>
        <begin position="35"/>
        <end position="243"/>
    </location>
</feature>
<dbReference type="AlphaFoldDB" id="K9YR05"/>
<dbReference type="SMART" id="SM00897">
    <property type="entry name" value="FIST"/>
    <property type="match status" value="1"/>
</dbReference>
<dbReference type="eggNOG" id="COG4398">
    <property type="taxonomic scope" value="Bacteria"/>
</dbReference>
<evidence type="ECO:0000256" key="4">
    <source>
        <dbReference type="ARBA" id="ARBA00022989"/>
    </source>
</evidence>